<name>A0A0N4ZQV5_PARTI</name>
<evidence type="ECO:0000313" key="2">
    <source>
        <dbReference type="WBParaSite" id="PTRK_0001089600.1"/>
    </source>
</evidence>
<organism evidence="1 2">
    <name type="scientific">Parastrongyloides trichosuri</name>
    <name type="common">Possum-specific nematode worm</name>
    <dbReference type="NCBI Taxonomy" id="131310"/>
    <lineage>
        <taxon>Eukaryota</taxon>
        <taxon>Metazoa</taxon>
        <taxon>Ecdysozoa</taxon>
        <taxon>Nematoda</taxon>
        <taxon>Chromadorea</taxon>
        <taxon>Rhabditida</taxon>
        <taxon>Tylenchina</taxon>
        <taxon>Panagrolaimomorpha</taxon>
        <taxon>Strongyloidoidea</taxon>
        <taxon>Strongyloididae</taxon>
        <taxon>Parastrongyloides</taxon>
    </lineage>
</organism>
<evidence type="ECO:0000313" key="1">
    <source>
        <dbReference type="Proteomes" id="UP000038045"/>
    </source>
</evidence>
<dbReference type="WBParaSite" id="PTRK_0001089600.1">
    <property type="protein sequence ID" value="PTRK_0001089600.1"/>
    <property type="gene ID" value="PTRK_0001089600"/>
</dbReference>
<dbReference type="Proteomes" id="UP000038045">
    <property type="component" value="Unplaced"/>
</dbReference>
<sequence length="560" mass="65067">MKMESSSYFSVRSTHDINRIKVITTSNTEDMSSAEIVGRDWNLMTQIINQIPVGRERKNINLTCKMFYIISHDKRTFLESFNIKSKKKRLSIMPYLRCSYRTREIIKISNNTVTIGVPHFIKEIPYNFKQSLEKLKTVGFKLKKLELHCVPNEYVDELGKLNCFQNIDIVEFVSSGLKCSPLYIFKKCPELRPRYLIFADCGKRCPRSKLNNLRKKYIENPFPDSVQDITLDICYRGFAWLYYVTKNFKNGHFNKLSISDDLVLALLNENLRPKVLKVMGLFKHVDITCCNELVQFDIEQSINYVLGELNFILPLTKVTFNIELFCGDEDINFSEPVERPNVEKYLDIKTLRIQSPYEQNEFMKIHSSSLHDVFFFMKNLTTLIFGCDLISSFTELCTVLRSNLKNVGIFKGMSLKLCDIKKLSEYCKNIENLKLADISDKNISFKSIMSLLMNLKGLSIKYNSSIDSKDIICDLEKKNKDNVGCGVIEWPNLNILEISFSITKKHEELVLDKMEKQTPRKPGHLFITQTKEKDSSKTAKIVLQKHISYYDIFNDIINAF</sequence>
<keyword evidence="1" id="KW-1185">Reference proteome</keyword>
<proteinExistence type="predicted"/>
<dbReference type="AlphaFoldDB" id="A0A0N4ZQV5"/>
<protein>
    <submittedName>
        <fullName evidence="2">F-box domain-containing protein</fullName>
    </submittedName>
</protein>
<accession>A0A0N4ZQV5</accession>
<reference evidence="2" key="1">
    <citation type="submission" date="2017-02" db="UniProtKB">
        <authorList>
            <consortium name="WormBaseParasite"/>
        </authorList>
    </citation>
    <scope>IDENTIFICATION</scope>
</reference>